<feature type="transmembrane region" description="Helical" evidence="1">
    <location>
        <begin position="123"/>
        <end position="142"/>
    </location>
</feature>
<sequence length="404" mass="42874">MRDSERWIIGGLLAVALLTFFFPLVSLQIPIAGNIEASGYDVLSKATTLSQTIATLSSQSHMDARSASSGVVPRAPHAENALSLPFSVQVLPLFPIEILIGLGCALLGLMFCVGGFDSSFVKICLTLGGAAAVVAILHMVVADSDLHTWFQERMLSDSSSPTNDSFAGLAQGFAAIVSNSVHIKPGAGLYVMATSLSLAAVISLSKVLSNTTSAEFESEPNFDEGDGSGRLFAFFALVALVVIAAVLVLRHKPIKDQRGAVAVQPRTLQPRTFGNVPNPREPSANLNQSSIIPNGLPPAGYVPNPDHERSRIAEVLTDLSARQGHNHFYTVCRPDTLCITDQDAPGDNFIENFSANTGIAARLFNAGFRSLEVSNSNYVWEAEVTAAGLIPLASKNAPEIDQSQ</sequence>
<dbReference type="EMBL" id="CP060394">
    <property type="protein sequence ID" value="QNI31330.1"/>
    <property type="molecule type" value="Genomic_DNA"/>
</dbReference>
<name>A0A7G8BFL0_9BACT</name>
<feature type="transmembrane region" description="Helical" evidence="1">
    <location>
        <begin position="7"/>
        <end position="31"/>
    </location>
</feature>
<keyword evidence="3" id="KW-1185">Reference proteome</keyword>
<keyword evidence="1" id="KW-0472">Membrane</keyword>
<feature type="transmembrane region" description="Helical" evidence="1">
    <location>
        <begin position="93"/>
        <end position="116"/>
    </location>
</feature>
<accession>A0A7G8BFL0</accession>
<evidence type="ECO:0000313" key="3">
    <source>
        <dbReference type="Proteomes" id="UP000515312"/>
    </source>
</evidence>
<dbReference type="Proteomes" id="UP000515312">
    <property type="component" value="Chromosome"/>
</dbReference>
<dbReference type="KEGG" id="adin:H7849_19920"/>
<gene>
    <name evidence="2" type="ORF">H7849_19920</name>
</gene>
<organism evidence="2 3">
    <name type="scientific">Alloacidobacterium dinghuense</name>
    <dbReference type="NCBI Taxonomy" id="2763107"/>
    <lineage>
        <taxon>Bacteria</taxon>
        <taxon>Pseudomonadati</taxon>
        <taxon>Acidobacteriota</taxon>
        <taxon>Terriglobia</taxon>
        <taxon>Terriglobales</taxon>
        <taxon>Acidobacteriaceae</taxon>
        <taxon>Alloacidobacterium</taxon>
    </lineage>
</organism>
<proteinExistence type="predicted"/>
<protein>
    <submittedName>
        <fullName evidence="2">Uncharacterized protein</fullName>
    </submittedName>
</protein>
<evidence type="ECO:0000256" key="1">
    <source>
        <dbReference type="SAM" id="Phobius"/>
    </source>
</evidence>
<feature type="transmembrane region" description="Helical" evidence="1">
    <location>
        <begin position="229"/>
        <end position="249"/>
    </location>
</feature>
<dbReference type="RefSeq" id="WP_186741879.1">
    <property type="nucleotide sequence ID" value="NZ_CP060394.1"/>
</dbReference>
<keyword evidence="1" id="KW-0812">Transmembrane</keyword>
<reference evidence="2 3" key="1">
    <citation type="submission" date="2020-08" db="EMBL/GenBank/DDBJ databases">
        <title>Edaphobacter telluris sp. nov. and Acidobacterium dinghuensis sp. nov., two acidobacteria isolated from forest soil.</title>
        <authorList>
            <person name="Fu J."/>
            <person name="Qiu L."/>
        </authorList>
    </citation>
    <scope>NUCLEOTIDE SEQUENCE [LARGE SCALE GENOMIC DNA]</scope>
    <source>
        <strain evidence="2">4Y35</strain>
    </source>
</reference>
<keyword evidence="1" id="KW-1133">Transmembrane helix</keyword>
<dbReference type="AlphaFoldDB" id="A0A7G8BFL0"/>
<evidence type="ECO:0000313" key="2">
    <source>
        <dbReference type="EMBL" id="QNI31330.1"/>
    </source>
</evidence>